<accession>A0A7R9KNJ0</accession>
<dbReference type="InterPro" id="IPR029034">
    <property type="entry name" value="Cystine-knot_cytokine"/>
</dbReference>
<dbReference type="Proteomes" id="UP000759131">
    <property type="component" value="Unassembled WGS sequence"/>
</dbReference>
<name>A0A7R9KNJ0_9ACAR</name>
<evidence type="ECO:0000313" key="2">
    <source>
        <dbReference type="EMBL" id="CAD7626429.1"/>
    </source>
</evidence>
<dbReference type="OrthoDB" id="10040891at2759"/>
<keyword evidence="1" id="KW-0732">Signal</keyword>
<reference evidence="2" key="1">
    <citation type="submission" date="2020-11" db="EMBL/GenBank/DDBJ databases">
        <authorList>
            <person name="Tran Van P."/>
        </authorList>
    </citation>
    <scope>NUCLEOTIDE SEQUENCE</scope>
</reference>
<sequence>MNFYLIIITKCLIVILFRFNVADVPLPPLASANNVMKLIIKGYLNKLLEANQLNESHLRKKLSSMSDYIASHPALHQRYLWVGPKPPPFDYDPDHYKLKAKDYSETDVRKRNSGETEKFPSEEICKTTRQWEQVNTTHDLYDNKVEVVQEEELQQFVFSYRCATLKGQCLGISPLYHSECTERNGWMYMYYKKANDKAPQWGYVSAPHHCACKLQPKFIPTVATEEN</sequence>
<evidence type="ECO:0000256" key="1">
    <source>
        <dbReference type="SAM" id="SignalP"/>
    </source>
</evidence>
<organism evidence="2">
    <name type="scientific">Medioppia subpectinata</name>
    <dbReference type="NCBI Taxonomy" id="1979941"/>
    <lineage>
        <taxon>Eukaryota</taxon>
        <taxon>Metazoa</taxon>
        <taxon>Ecdysozoa</taxon>
        <taxon>Arthropoda</taxon>
        <taxon>Chelicerata</taxon>
        <taxon>Arachnida</taxon>
        <taxon>Acari</taxon>
        <taxon>Acariformes</taxon>
        <taxon>Sarcoptiformes</taxon>
        <taxon>Oribatida</taxon>
        <taxon>Brachypylina</taxon>
        <taxon>Oppioidea</taxon>
        <taxon>Oppiidae</taxon>
        <taxon>Medioppia</taxon>
    </lineage>
</organism>
<keyword evidence="3" id="KW-1185">Reference proteome</keyword>
<feature type="chain" id="PRO_5036210953" evidence="1">
    <location>
        <begin position="23"/>
        <end position="227"/>
    </location>
</feature>
<proteinExistence type="predicted"/>
<protein>
    <submittedName>
        <fullName evidence="2">Uncharacterized protein</fullName>
    </submittedName>
</protein>
<dbReference type="Gene3D" id="2.10.90.10">
    <property type="entry name" value="Cystine-knot cytokines"/>
    <property type="match status" value="1"/>
</dbReference>
<feature type="signal peptide" evidence="1">
    <location>
        <begin position="1"/>
        <end position="22"/>
    </location>
</feature>
<dbReference type="SUPFAM" id="SSF57501">
    <property type="entry name" value="Cystine-knot cytokines"/>
    <property type="match status" value="1"/>
</dbReference>
<evidence type="ECO:0000313" key="3">
    <source>
        <dbReference type="Proteomes" id="UP000759131"/>
    </source>
</evidence>
<dbReference type="AlphaFoldDB" id="A0A7R9KNJ0"/>
<gene>
    <name evidence="2" type="ORF">OSB1V03_LOCUS6862</name>
</gene>
<dbReference type="EMBL" id="OC858403">
    <property type="protein sequence ID" value="CAD7626429.1"/>
    <property type="molecule type" value="Genomic_DNA"/>
</dbReference>
<dbReference type="EMBL" id="CAJPIZ010003828">
    <property type="protein sequence ID" value="CAG2106859.1"/>
    <property type="molecule type" value="Genomic_DNA"/>
</dbReference>